<gene>
    <name evidence="2" type="ORF">GCM10022214_08190</name>
</gene>
<keyword evidence="3" id="KW-1185">Reference proteome</keyword>
<name>A0ABP7V2V2_9ACTN</name>
<proteinExistence type="predicted"/>
<evidence type="ECO:0008006" key="4">
    <source>
        <dbReference type="Google" id="ProtNLM"/>
    </source>
</evidence>
<accession>A0ABP7V2V2</accession>
<reference evidence="3" key="1">
    <citation type="journal article" date="2019" name="Int. J. Syst. Evol. Microbiol.">
        <title>The Global Catalogue of Microorganisms (GCM) 10K type strain sequencing project: providing services to taxonomists for standard genome sequencing and annotation.</title>
        <authorList>
            <consortium name="The Broad Institute Genomics Platform"/>
            <consortium name="The Broad Institute Genome Sequencing Center for Infectious Disease"/>
            <person name="Wu L."/>
            <person name="Ma J."/>
        </authorList>
    </citation>
    <scope>NUCLEOTIDE SEQUENCE [LARGE SCALE GENOMIC DNA]</scope>
    <source>
        <strain evidence="3">JCM 16702</strain>
    </source>
</reference>
<dbReference type="EMBL" id="BAAAZG010000001">
    <property type="protein sequence ID" value="GAA4058378.1"/>
    <property type="molecule type" value="Genomic_DNA"/>
</dbReference>
<dbReference type="Proteomes" id="UP001500683">
    <property type="component" value="Unassembled WGS sequence"/>
</dbReference>
<organism evidence="2 3">
    <name type="scientific">Actinomadura miaoliensis</name>
    <dbReference type="NCBI Taxonomy" id="430685"/>
    <lineage>
        <taxon>Bacteria</taxon>
        <taxon>Bacillati</taxon>
        <taxon>Actinomycetota</taxon>
        <taxon>Actinomycetes</taxon>
        <taxon>Streptosporangiales</taxon>
        <taxon>Thermomonosporaceae</taxon>
        <taxon>Actinomadura</taxon>
    </lineage>
</organism>
<feature type="compositionally biased region" description="Low complexity" evidence="1">
    <location>
        <begin position="32"/>
        <end position="55"/>
    </location>
</feature>
<feature type="region of interest" description="Disordered" evidence="1">
    <location>
        <begin position="32"/>
        <end position="61"/>
    </location>
</feature>
<evidence type="ECO:0000256" key="1">
    <source>
        <dbReference type="SAM" id="MobiDB-lite"/>
    </source>
</evidence>
<sequence length="193" mass="20191">MPTATGLAAAALLGLLTLLAAAWLATGRSPRLSAATAGPADTPGGAAGAPDAGDGSADHPESLTAVLNQDSEEYLAWLADHLWPGDEYLDLEQEWRVELGAGELPEPYESPLCPQCRLRREDVWPCPHCGRLLHPTCGHGMRRRRVERPYRAQGAGSEAVVGEWICTGCRSVVGLDVAGGDEAGGGEAGDLLT</sequence>
<comment type="caution">
    <text evidence="2">The sequence shown here is derived from an EMBL/GenBank/DDBJ whole genome shotgun (WGS) entry which is preliminary data.</text>
</comment>
<dbReference type="RefSeq" id="WP_344940762.1">
    <property type="nucleotide sequence ID" value="NZ_BAAAZG010000001.1"/>
</dbReference>
<evidence type="ECO:0000313" key="2">
    <source>
        <dbReference type="EMBL" id="GAA4058378.1"/>
    </source>
</evidence>
<evidence type="ECO:0000313" key="3">
    <source>
        <dbReference type="Proteomes" id="UP001500683"/>
    </source>
</evidence>
<protein>
    <recommendedName>
        <fullName evidence="4">Zinc ribbon domain-containing protein</fullName>
    </recommendedName>
</protein>